<keyword evidence="4 10" id="KW-1133">Transmembrane helix</keyword>
<comment type="catalytic activity">
    <reaction evidence="8">
        <text>fluoride(in) = fluoride(out)</text>
        <dbReference type="Rhea" id="RHEA:76159"/>
        <dbReference type="ChEBI" id="CHEBI:17051"/>
    </reaction>
    <physiologicalReaction direction="left-to-right" evidence="8">
        <dbReference type="Rhea" id="RHEA:76160"/>
    </physiologicalReaction>
</comment>
<feature type="transmembrane region" description="Helical" evidence="10">
    <location>
        <begin position="95"/>
        <end position="116"/>
    </location>
</feature>
<keyword evidence="10" id="KW-0479">Metal-binding</keyword>
<protein>
    <recommendedName>
        <fullName evidence="10">Fluoride-specific ion channel FluC</fullName>
    </recommendedName>
</protein>
<keyword evidence="6 10" id="KW-0407">Ion channel</keyword>
<sequence>MTALWVALAGSAGALARFALDGAIRSLRPSPLPWATMLINVTGSLLLGFLAGSVIAGTAPLAVYTVVGVGFCGGYTTFSTASFETVQLARGGRAWLGLANTAGTMAMTAGAAAIGLSAGGL</sequence>
<evidence type="ECO:0000256" key="7">
    <source>
        <dbReference type="ARBA" id="ARBA00035120"/>
    </source>
</evidence>
<evidence type="ECO:0000256" key="8">
    <source>
        <dbReference type="ARBA" id="ARBA00035585"/>
    </source>
</evidence>
<keyword evidence="5 10" id="KW-0472">Membrane</keyword>
<keyword evidence="10" id="KW-0915">Sodium</keyword>
<evidence type="ECO:0000256" key="4">
    <source>
        <dbReference type="ARBA" id="ARBA00022989"/>
    </source>
</evidence>
<dbReference type="AlphaFoldDB" id="D6ZE47"/>
<feature type="transmembrane region" description="Helical" evidence="10">
    <location>
        <begin position="61"/>
        <end position="83"/>
    </location>
</feature>
<accession>D6ZE47</accession>
<evidence type="ECO:0000256" key="3">
    <source>
        <dbReference type="ARBA" id="ARBA00022692"/>
    </source>
</evidence>
<gene>
    <name evidence="10" type="primary">fluC</name>
    <name evidence="10" type="synonym">crcB</name>
    <name evidence="11" type="ordered locus">Srot_0848</name>
</gene>
<feature type="binding site" evidence="10">
    <location>
        <position position="73"/>
    </location>
    <ligand>
        <name>Na(+)</name>
        <dbReference type="ChEBI" id="CHEBI:29101"/>
        <note>structural</note>
    </ligand>
</feature>
<evidence type="ECO:0000256" key="5">
    <source>
        <dbReference type="ARBA" id="ARBA00023136"/>
    </source>
</evidence>
<dbReference type="KEGG" id="srt:Srot_0848"/>
<keyword evidence="10" id="KW-0813">Transport</keyword>
<dbReference type="HAMAP" id="MF_00454">
    <property type="entry name" value="FluC"/>
    <property type="match status" value="1"/>
</dbReference>
<comment type="similarity">
    <text evidence="7 10">Belongs to the fluoride channel Fluc/FEX (TC 1.A.43) family.</text>
</comment>
<dbReference type="GO" id="GO:0046872">
    <property type="term" value="F:metal ion binding"/>
    <property type="evidence" value="ECO:0007669"/>
    <property type="project" value="UniProtKB-KW"/>
</dbReference>
<keyword evidence="10" id="KW-0997">Cell inner membrane</keyword>
<dbReference type="EMBL" id="CP001958">
    <property type="protein sequence ID" value="ADG97327.1"/>
    <property type="molecule type" value="Genomic_DNA"/>
</dbReference>
<dbReference type="InterPro" id="IPR003691">
    <property type="entry name" value="FluC"/>
</dbReference>
<dbReference type="GO" id="GO:0062054">
    <property type="term" value="F:fluoride channel activity"/>
    <property type="evidence" value="ECO:0007669"/>
    <property type="project" value="UniProtKB-UniRule"/>
</dbReference>
<dbReference type="eggNOG" id="COG0239">
    <property type="taxonomic scope" value="Bacteria"/>
</dbReference>
<feature type="transmembrane region" description="Helical" evidence="10">
    <location>
        <begin position="32"/>
        <end position="54"/>
    </location>
</feature>
<proteinExistence type="inferred from homology"/>
<evidence type="ECO:0000313" key="12">
    <source>
        <dbReference type="Proteomes" id="UP000002247"/>
    </source>
</evidence>
<dbReference type="HOGENOM" id="CLU_114342_2_0_11"/>
<comment type="activity regulation">
    <text evidence="10">Na(+) is not transported, but it plays an essential structural role and its presence is essential for fluoride channel function.</text>
</comment>
<comment type="function">
    <text evidence="9 10">Fluoride-specific ion channel. Important for reducing fluoride concentration in the cell, thus reducing its toxicity.</text>
</comment>
<evidence type="ECO:0000313" key="11">
    <source>
        <dbReference type="EMBL" id="ADG97327.1"/>
    </source>
</evidence>
<evidence type="ECO:0000256" key="2">
    <source>
        <dbReference type="ARBA" id="ARBA00022475"/>
    </source>
</evidence>
<keyword evidence="10" id="KW-0406">Ion transport</keyword>
<dbReference type="RefSeq" id="WP_013137783.1">
    <property type="nucleotide sequence ID" value="NC_014168.1"/>
</dbReference>
<dbReference type="GO" id="GO:0005886">
    <property type="term" value="C:plasma membrane"/>
    <property type="evidence" value="ECO:0007669"/>
    <property type="project" value="UniProtKB-SubCell"/>
</dbReference>
<keyword evidence="12" id="KW-1185">Reference proteome</keyword>
<name>D6ZE47_SEGRD</name>
<dbReference type="PANTHER" id="PTHR28259:SF1">
    <property type="entry name" value="FLUORIDE EXPORT PROTEIN 1-RELATED"/>
    <property type="match status" value="1"/>
</dbReference>
<dbReference type="Proteomes" id="UP000002247">
    <property type="component" value="Chromosome"/>
</dbReference>
<evidence type="ECO:0000256" key="9">
    <source>
        <dbReference type="ARBA" id="ARBA00049940"/>
    </source>
</evidence>
<feature type="binding site" evidence="10">
    <location>
        <position position="76"/>
    </location>
    <ligand>
        <name>Na(+)</name>
        <dbReference type="ChEBI" id="CHEBI:29101"/>
        <note>structural</note>
    </ligand>
</feature>
<dbReference type="GO" id="GO:0140114">
    <property type="term" value="P:cellular detoxification of fluoride"/>
    <property type="evidence" value="ECO:0007669"/>
    <property type="project" value="UniProtKB-UniRule"/>
</dbReference>
<dbReference type="PANTHER" id="PTHR28259">
    <property type="entry name" value="FLUORIDE EXPORT PROTEIN 1-RELATED"/>
    <property type="match status" value="1"/>
</dbReference>
<keyword evidence="2 10" id="KW-1003">Cell membrane</keyword>
<evidence type="ECO:0000256" key="1">
    <source>
        <dbReference type="ARBA" id="ARBA00004651"/>
    </source>
</evidence>
<comment type="subcellular location">
    <subcellularLocation>
        <location evidence="10">Cell inner membrane</location>
        <topology evidence="10">Multi-pass membrane protein</topology>
    </subcellularLocation>
    <subcellularLocation>
        <location evidence="1">Cell membrane</location>
        <topology evidence="1">Multi-pass membrane protein</topology>
    </subcellularLocation>
</comment>
<evidence type="ECO:0000256" key="10">
    <source>
        <dbReference type="HAMAP-Rule" id="MF_00454"/>
    </source>
</evidence>
<organism evidence="11 12">
    <name type="scientific">Segniliparus rotundus (strain ATCC BAA-972 / CDC 1076 / CIP 108378 / DSM 44985 / JCM 13578)</name>
    <dbReference type="NCBI Taxonomy" id="640132"/>
    <lineage>
        <taxon>Bacteria</taxon>
        <taxon>Bacillati</taxon>
        <taxon>Actinomycetota</taxon>
        <taxon>Actinomycetes</taxon>
        <taxon>Mycobacteriales</taxon>
        <taxon>Segniliparaceae</taxon>
        <taxon>Segniliparus</taxon>
    </lineage>
</organism>
<dbReference type="OrthoDB" id="5148600at2"/>
<evidence type="ECO:0000256" key="6">
    <source>
        <dbReference type="ARBA" id="ARBA00023303"/>
    </source>
</evidence>
<keyword evidence="3 10" id="KW-0812">Transmembrane</keyword>
<dbReference type="Pfam" id="PF02537">
    <property type="entry name" value="CRCB"/>
    <property type="match status" value="1"/>
</dbReference>
<reference evidence="11 12" key="1">
    <citation type="journal article" date="2010" name="Stand. Genomic Sci.">
        <title>Complete genome sequence of Segniliparus rotundus type strain (CDC 1076).</title>
        <authorList>
            <person name="Sikorski J."/>
            <person name="Lapidus A."/>
            <person name="Copeland A."/>
            <person name="Misra M."/>
            <person name="Glavina Del Rio T."/>
            <person name="Nolan M."/>
            <person name="Lucas S."/>
            <person name="Chen F."/>
            <person name="Tice H."/>
            <person name="Cheng J.F."/>
            <person name="Jando M."/>
            <person name="Schneider S."/>
            <person name="Bruce D."/>
            <person name="Goodwin L."/>
            <person name="Pitluck S."/>
            <person name="Liolios K."/>
            <person name="Mikhailova N."/>
            <person name="Pati A."/>
            <person name="Ivanova N."/>
            <person name="Mavromatis K."/>
            <person name="Chen A."/>
            <person name="Palaniappan K."/>
            <person name="Chertkov O."/>
            <person name="Land M."/>
            <person name="Hauser L."/>
            <person name="Chang Y.J."/>
            <person name="Jeffries C.D."/>
            <person name="Brettin T."/>
            <person name="Detter J.C."/>
            <person name="Han C."/>
            <person name="Rohde M."/>
            <person name="Goker M."/>
            <person name="Bristow J."/>
            <person name="Eisen J.A."/>
            <person name="Markowitz V."/>
            <person name="Hugenholtz P."/>
            <person name="Kyrpides N.C."/>
            <person name="Klenk H.P."/>
        </authorList>
    </citation>
    <scope>NUCLEOTIDE SEQUENCE [LARGE SCALE GENOMIC DNA]</scope>
    <source>
        <strain evidence="12">ATCC BAA-972 / CDC 1076 / CIP 108378 / DSM 44985 / JCM 13578</strain>
    </source>
</reference>